<dbReference type="PANTHER" id="PTHR22255:SF9">
    <property type="entry name" value="LP06548P"/>
    <property type="match status" value="1"/>
</dbReference>
<protein>
    <submittedName>
        <fullName evidence="7">Uncharacterized protein</fullName>
    </submittedName>
</protein>
<dbReference type="STRING" id="188477.A0A433TSF3"/>
<organism evidence="7 8">
    <name type="scientific">Elysia chlorotica</name>
    <name type="common">Eastern emerald elysia</name>
    <name type="synonym">Sea slug</name>
    <dbReference type="NCBI Taxonomy" id="188477"/>
    <lineage>
        <taxon>Eukaryota</taxon>
        <taxon>Metazoa</taxon>
        <taxon>Spiralia</taxon>
        <taxon>Lophotrochozoa</taxon>
        <taxon>Mollusca</taxon>
        <taxon>Gastropoda</taxon>
        <taxon>Heterobranchia</taxon>
        <taxon>Euthyneura</taxon>
        <taxon>Panpulmonata</taxon>
        <taxon>Sacoglossa</taxon>
        <taxon>Placobranchoidea</taxon>
        <taxon>Plakobranchidae</taxon>
        <taxon>Elysia</taxon>
    </lineage>
</organism>
<evidence type="ECO:0000256" key="3">
    <source>
        <dbReference type="SAM" id="SignalP"/>
    </source>
</evidence>
<feature type="compositionally biased region" description="Polar residues" evidence="1">
    <location>
        <begin position="537"/>
        <end position="582"/>
    </location>
</feature>
<dbReference type="Proteomes" id="UP000271974">
    <property type="component" value="Unassembled WGS sequence"/>
</dbReference>
<comment type="caution">
    <text evidence="7">The sequence shown here is derived from an EMBL/GenBank/DDBJ whole genome shotgun (WGS) entry which is preliminary data.</text>
</comment>
<name>A0A433TSF3_ELYCH</name>
<evidence type="ECO:0000313" key="8">
    <source>
        <dbReference type="Proteomes" id="UP000271974"/>
    </source>
</evidence>
<feature type="domain" description="DUF7042" evidence="4">
    <location>
        <begin position="127"/>
        <end position="249"/>
    </location>
</feature>
<keyword evidence="2" id="KW-1133">Transmembrane helix</keyword>
<keyword evidence="3" id="KW-0732">Signal</keyword>
<dbReference type="InterPro" id="IPR055472">
    <property type="entry name" value="DUF7044"/>
</dbReference>
<dbReference type="Pfam" id="PF23071">
    <property type="entry name" value="DUF7044"/>
    <property type="match status" value="1"/>
</dbReference>
<sequence>MESCNILILWIYIFVFVDLAACNTYHRSCRIPEAWRGQWVLDGRDKISITADSVSGVGHCTQHDGHGKFLLMDREGCFRCMVFTSQHENLLQFKKSYCTRLAVLQTVCNSITSQAQLHTMVKENGQPIPCPFQGNWDFTYTNHSMLCKTPKSEIEACSDESRAQFNFRRCNDHRASYERSENFQCFAKWDNGHDHFLYGKFTGSGPSSSSLAGSGSPYRCLMYTVTGAQGKMAMSADATCNDIQSYSIGPVEFDLFLRRDKRPQARCSFPGYFPAMSEWRDVSGQLKFQVNRRQDLFIVSDIPGLNQGWAESKRRVACIDREAGNEWSASMRMVTFVTNDNCESAYACVQFKKHTDEVVEVQFGRSTKDPQYACEDSYFINAPKHTLLPFNPRPVPCPLPGVHLYEDLGSRCTGSLRVGCNTDAQIELECKCGDKQAVDVFQCYASWSASNTQFVLAGRLNDQRKAAYCLVYQSHTKGYLLESSADCGVDVLTIMTSPIKFSIGAQTAACSAPTSLPEDLPNVNHPRDSRDRGSGGSYHTNDQARPGDVTNTRGGSSQPEVIKTPSGTGVNSGSGPRQTSGIINADGDKNSAPSATLGMPWESFLSLLVCSVLVLVFSVSR</sequence>
<keyword evidence="2" id="KW-0812">Transmembrane</keyword>
<evidence type="ECO:0000259" key="6">
    <source>
        <dbReference type="Pfam" id="PF23071"/>
    </source>
</evidence>
<dbReference type="EMBL" id="RQTK01000203">
    <property type="protein sequence ID" value="RUS84505.1"/>
    <property type="molecule type" value="Genomic_DNA"/>
</dbReference>
<evidence type="ECO:0000259" key="4">
    <source>
        <dbReference type="Pfam" id="PF23069"/>
    </source>
</evidence>
<gene>
    <name evidence="7" type="ORF">EGW08_007744</name>
</gene>
<reference evidence="7 8" key="1">
    <citation type="submission" date="2019-01" db="EMBL/GenBank/DDBJ databases">
        <title>A draft genome assembly of the solar-powered sea slug Elysia chlorotica.</title>
        <authorList>
            <person name="Cai H."/>
            <person name="Li Q."/>
            <person name="Fang X."/>
            <person name="Li J."/>
            <person name="Curtis N.E."/>
            <person name="Altenburger A."/>
            <person name="Shibata T."/>
            <person name="Feng M."/>
            <person name="Maeda T."/>
            <person name="Schwartz J.A."/>
            <person name="Shigenobu S."/>
            <person name="Lundholm N."/>
            <person name="Nishiyama T."/>
            <person name="Yang H."/>
            <person name="Hasebe M."/>
            <person name="Li S."/>
            <person name="Pierce S.K."/>
            <person name="Wang J."/>
        </authorList>
    </citation>
    <scope>NUCLEOTIDE SEQUENCE [LARGE SCALE GENOMIC DNA]</scope>
    <source>
        <strain evidence="7">EC2010</strain>
        <tissue evidence="7">Whole organism of an adult</tissue>
    </source>
</reference>
<feature type="transmembrane region" description="Helical" evidence="2">
    <location>
        <begin position="599"/>
        <end position="619"/>
    </location>
</feature>
<accession>A0A433TSF3</accession>
<keyword evidence="8" id="KW-1185">Reference proteome</keyword>
<dbReference type="InterPro" id="IPR055471">
    <property type="entry name" value="DUF7043"/>
</dbReference>
<dbReference type="Pfam" id="PF23070">
    <property type="entry name" value="DUF7043"/>
    <property type="match status" value="1"/>
</dbReference>
<feature type="domain" description="DUF7043" evidence="5">
    <location>
        <begin position="264"/>
        <end position="381"/>
    </location>
</feature>
<evidence type="ECO:0000259" key="5">
    <source>
        <dbReference type="Pfam" id="PF23070"/>
    </source>
</evidence>
<dbReference type="InterPro" id="IPR055470">
    <property type="entry name" value="DUF7042"/>
</dbReference>
<feature type="region of interest" description="Disordered" evidence="1">
    <location>
        <begin position="514"/>
        <end position="587"/>
    </location>
</feature>
<feature type="signal peptide" evidence="3">
    <location>
        <begin position="1"/>
        <end position="22"/>
    </location>
</feature>
<dbReference type="AlphaFoldDB" id="A0A433TSF3"/>
<evidence type="ECO:0000256" key="2">
    <source>
        <dbReference type="SAM" id="Phobius"/>
    </source>
</evidence>
<evidence type="ECO:0000313" key="7">
    <source>
        <dbReference type="EMBL" id="RUS84505.1"/>
    </source>
</evidence>
<dbReference type="OrthoDB" id="9979716at2759"/>
<proteinExistence type="predicted"/>
<feature type="chain" id="PRO_5019031076" evidence="3">
    <location>
        <begin position="23"/>
        <end position="621"/>
    </location>
</feature>
<dbReference type="PANTHER" id="PTHR22255">
    <property type="entry name" value="LP06548P"/>
    <property type="match status" value="1"/>
</dbReference>
<keyword evidence="2" id="KW-0472">Membrane</keyword>
<dbReference type="Pfam" id="PF23069">
    <property type="entry name" value="DUF7042"/>
    <property type="match status" value="1"/>
</dbReference>
<evidence type="ECO:0000256" key="1">
    <source>
        <dbReference type="SAM" id="MobiDB-lite"/>
    </source>
</evidence>
<feature type="domain" description="DUF7044" evidence="6">
    <location>
        <begin position="28"/>
        <end position="109"/>
    </location>
</feature>